<proteinExistence type="predicted"/>
<organism evidence="1">
    <name type="scientific">Arundo donax</name>
    <name type="common">Giant reed</name>
    <name type="synonym">Donax arundinaceus</name>
    <dbReference type="NCBI Taxonomy" id="35708"/>
    <lineage>
        <taxon>Eukaryota</taxon>
        <taxon>Viridiplantae</taxon>
        <taxon>Streptophyta</taxon>
        <taxon>Embryophyta</taxon>
        <taxon>Tracheophyta</taxon>
        <taxon>Spermatophyta</taxon>
        <taxon>Magnoliopsida</taxon>
        <taxon>Liliopsida</taxon>
        <taxon>Poales</taxon>
        <taxon>Poaceae</taxon>
        <taxon>PACMAD clade</taxon>
        <taxon>Arundinoideae</taxon>
        <taxon>Arundineae</taxon>
        <taxon>Arundo</taxon>
    </lineage>
</organism>
<dbReference type="EMBL" id="GBRH01282260">
    <property type="protein sequence ID" value="JAD15635.1"/>
    <property type="molecule type" value="Transcribed_RNA"/>
</dbReference>
<reference evidence="1" key="2">
    <citation type="journal article" date="2015" name="Data Brief">
        <title>Shoot transcriptome of the giant reed, Arundo donax.</title>
        <authorList>
            <person name="Barrero R.A."/>
            <person name="Guerrero F.D."/>
            <person name="Moolhuijzen P."/>
            <person name="Goolsby J.A."/>
            <person name="Tidwell J."/>
            <person name="Bellgard S.E."/>
            <person name="Bellgard M.I."/>
        </authorList>
    </citation>
    <scope>NUCLEOTIDE SEQUENCE</scope>
    <source>
        <tissue evidence="1">Shoot tissue taken approximately 20 cm above the soil surface</tissue>
    </source>
</reference>
<sequence length="136" mass="15650">MAARGRQFAMMVTRERCCGFLGFSTCRITKAGIGGPLLDFGGKFVGMNFYDEEVGGTPYLSWCEIHKVLEYFKTKRTVAEVGRVDYPSSVLDWTIPGDTSVLPNRWPVPTPYWCHPDDLDKHEYQIQIRRRHIIFV</sequence>
<evidence type="ECO:0000313" key="1">
    <source>
        <dbReference type="EMBL" id="JAD15635.1"/>
    </source>
</evidence>
<name>A0A0A8XSL6_ARUDO</name>
<dbReference type="PANTHER" id="PTHR18868:SF49">
    <property type="entry name" value="OS11G0147200 PROTEIN"/>
    <property type="match status" value="1"/>
</dbReference>
<accession>A0A0A8XSL6</accession>
<dbReference type="AlphaFoldDB" id="A0A0A8XSL6"/>
<dbReference type="PANTHER" id="PTHR18868">
    <property type="entry name" value="OS07G0665300 PROTEIN-RELATED"/>
    <property type="match status" value="1"/>
</dbReference>
<protein>
    <submittedName>
        <fullName evidence="1">Uncharacterized protein</fullName>
    </submittedName>
</protein>
<reference evidence="1" key="1">
    <citation type="submission" date="2014-09" db="EMBL/GenBank/DDBJ databases">
        <authorList>
            <person name="Magalhaes I.L.F."/>
            <person name="Oliveira U."/>
            <person name="Santos F.R."/>
            <person name="Vidigal T.H.D.A."/>
            <person name="Brescovit A.D."/>
            <person name="Santos A.J."/>
        </authorList>
    </citation>
    <scope>NUCLEOTIDE SEQUENCE</scope>
    <source>
        <tissue evidence="1">Shoot tissue taken approximately 20 cm above the soil surface</tissue>
    </source>
</reference>